<feature type="compositionally biased region" description="Basic and acidic residues" evidence="1">
    <location>
        <begin position="99"/>
        <end position="109"/>
    </location>
</feature>
<reference evidence="2 3" key="1">
    <citation type="submission" date="2017-09" db="EMBL/GenBank/DDBJ databases">
        <title>Bacterial strain isolated from the female urinary microbiota.</title>
        <authorList>
            <person name="Thomas-White K."/>
            <person name="Kumar N."/>
            <person name="Forster S."/>
            <person name="Putonti C."/>
            <person name="Lawley T."/>
            <person name="Wolfe A.J."/>
        </authorList>
    </citation>
    <scope>NUCLEOTIDE SEQUENCE [LARGE SCALE GENOMIC DNA]</scope>
    <source>
        <strain evidence="2 3">UMB0680</strain>
    </source>
</reference>
<proteinExistence type="predicted"/>
<dbReference type="SUPFAM" id="SSF46689">
    <property type="entry name" value="Homeodomain-like"/>
    <property type="match status" value="1"/>
</dbReference>
<dbReference type="InterPro" id="IPR009057">
    <property type="entry name" value="Homeodomain-like_sf"/>
</dbReference>
<dbReference type="AlphaFoldDB" id="A0A2N6PH00"/>
<evidence type="ECO:0000313" key="3">
    <source>
        <dbReference type="Proteomes" id="UP000235703"/>
    </source>
</evidence>
<dbReference type="GO" id="GO:0006313">
    <property type="term" value="P:DNA transposition"/>
    <property type="evidence" value="ECO:0007669"/>
    <property type="project" value="InterPro"/>
</dbReference>
<dbReference type="InterPro" id="IPR051839">
    <property type="entry name" value="RD_transcriptional_regulator"/>
</dbReference>
<comment type="caution">
    <text evidence="2">The sequence shown here is derived from an EMBL/GenBank/DDBJ whole genome shotgun (WGS) entry which is preliminary data.</text>
</comment>
<dbReference type="RefSeq" id="WP_102162300.1">
    <property type="nucleotide sequence ID" value="NZ_JAHHXW010000003.1"/>
</dbReference>
<dbReference type="EMBL" id="PNFZ01000004">
    <property type="protein sequence ID" value="PMB97956.1"/>
    <property type="molecule type" value="Genomic_DNA"/>
</dbReference>
<organism evidence="2 3">
    <name type="scientific">Brevibacterium luteolum</name>
    <dbReference type="NCBI Taxonomy" id="199591"/>
    <lineage>
        <taxon>Bacteria</taxon>
        <taxon>Bacillati</taxon>
        <taxon>Actinomycetota</taxon>
        <taxon>Actinomycetes</taxon>
        <taxon>Micrococcales</taxon>
        <taxon>Brevibacteriaceae</taxon>
        <taxon>Brevibacterium</taxon>
    </lineage>
</organism>
<evidence type="ECO:0000256" key="1">
    <source>
        <dbReference type="SAM" id="MobiDB-lite"/>
    </source>
</evidence>
<name>A0A2N6PH00_9MICO</name>
<feature type="region of interest" description="Disordered" evidence="1">
    <location>
        <begin position="87"/>
        <end position="109"/>
    </location>
</feature>
<dbReference type="Proteomes" id="UP000235703">
    <property type="component" value="Unassembled WGS sequence"/>
</dbReference>
<dbReference type="OrthoDB" id="52928at2"/>
<keyword evidence="3" id="KW-1185">Reference proteome</keyword>
<dbReference type="InterPro" id="IPR002514">
    <property type="entry name" value="Transposase_8"/>
</dbReference>
<dbReference type="PANTHER" id="PTHR33215">
    <property type="entry name" value="PROTEIN DISTAL ANTENNA"/>
    <property type="match status" value="1"/>
</dbReference>
<dbReference type="Pfam" id="PF01527">
    <property type="entry name" value="HTH_Tnp_1"/>
    <property type="match status" value="1"/>
</dbReference>
<gene>
    <name evidence="2" type="ORF">CJ198_09070</name>
</gene>
<protein>
    <recommendedName>
        <fullName evidence="4">Transposase</fullName>
    </recommendedName>
</protein>
<dbReference type="GO" id="GO:0004803">
    <property type="term" value="F:transposase activity"/>
    <property type="evidence" value="ECO:0007669"/>
    <property type="project" value="InterPro"/>
</dbReference>
<evidence type="ECO:0008006" key="4">
    <source>
        <dbReference type="Google" id="ProtNLM"/>
    </source>
</evidence>
<evidence type="ECO:0000313" key="2">
    <source>
        <dbReference type="EMBL" id="PMB97956.1"/>
    </source>
</evidence>
<dbReference type="PANTHER" id="PTHR33215:SF13">
    <property type="entry name" value="PROTEIN DISTAL ANTENNA"/>
    <property type="match status" value="1"/>
</dbReference>
<dbReference type="GO" id="GO:0003677">
    <property type="term" value="F:DNA binding"/>
    <property type="evidence" value="ECO:0007669"/>
    <property type="project" value="InterPro"/>
</dbReference>
<dbReference type="Gene3D" id="1.10.10.60">
    <property type="entry name" value="Homeodomain-like"/>
    <property type="match status" value="1"/>
</dbReference>
<sequence>MAGTRQNYPAEFKADAVRQVQSSARPVAEIARDLDVNPRTLRGWVAAAERTAAGSAEAARGAASDAMREELAALRAESEQLKAENAELRRQLETQQRSRPADAYRLRKR</sequence>
<accession>A0A2N6PH00</accession>